<dbReference type="AlphaFoldDB" id="A0A812ZJ88"/>
<evidence type="ECO:0000259" key="2">
    <source>
        <dbReference type="Pfam" id="PF13468"/>
    </source>
</evidence>
<evidence type="ECO:0000313" key="3">
    <source>
        <dbReference type="EMBL" id="CAE7828628.1"/>
    </source>
</evidence>
<feature type="non-terminal residue" evidence="3">
    <location>
        <position position="1"/>
    </location>
</feature>
<dbReference type="Pfam" id="PF13468">
    <property type="entry name" value="Glyoxalase_3"/>
    <property type="match status" value="1"/>
</dbReference>
<comment type="caution">
    <text evidence="3">The sequence shown here is derived from an EMBL/GenBank/DDBJ whole genome shotgun (WGS) entry which is preliminary data.</text>
</comment>
<dbReference type="EMBL" id="CAJNJA010048075">
    <property type="protein sequence ID" value="CAE7828628.1"/>
    <property type="molecule type" value="Genomic_DNA"/>
</dbReference>
<dbReference type="Proteomes" id="UP000601435">
    <property type="component" value="Unassembled WGS sequence"/>
</dbReference>
<accession>A0A812ZJ88</accession>
<organism evidence="3 4">
    <name type="scientific">Symbiodinium necroappetens</name>
    <dbReference type="NCBI Taxonomy" id="1628268"/>
    <lineage>
        <taxon>Eukaryota</taxon>
        <taxon>Sar</taxon>
        <taxon>Alveolata</taxon>
        <taxon>Dinophyceae</taxon>
        <taxon>Suessiales</taxon>
        <taxon>Symbiodiniaceae</taxon>
        <taxon>Symbiodinium</taxon>
    </lineage>
</organism>
<protein>
    <recommendedName>
        <fullName evidence="2">Glyoxalase-like domain-containing protein</fullName>
    </recommendedName>
</protein>
<evidence type="ECO:0000256" key="1">
    <source>
        <dbReference type="SAM" id="MobiDB-lite"/>
    </source>
</evidence>
<proteinExistence type="predicted"/>
<evidence type="ECO:0000313" key="4">
    <source>
        <dbReference type="Proteomes" id="UP000601435"/>
    </source>
</evidence>
<dbReference type="InterPro" id="IPR025870">
    <property type="entry name" value="Glyoxalase-like_dom"/>
</dbReference>
<dbReference type="OrthoDB" id="446082at2759"/>
<sequence length="512" mass="56207">VELLDQEGVPLPKHRDVTADHRTYVIASPNREYTIEVRSPFVDCLATASVEGHRVLCNEDSFLPVWRGKSRSFQGFETQRVVQQAAQGAEMSTTYRPFVFTVPEGREDAETSALRCVEVELFRAEKELVPWQRGRAACVQNRVDNPTRPILATHERKNYEVSGEEPIATKPGDPVTTTWRAGGGYLWQGNRKMREKLKKGDSIGRIVIHYVGFDQASRLRPLPRASRADPAPSWAGAHGAAPADDSLGPRVVVDVPNVARYFAVGGKVLTKPGGHQLDHIGLAVNDLDKGVARVAELTGVQPIVHPPEPNAPYQSASLKIGEKSFLEILGPNLAHGGLHPLKSLLRSMPPDELTLWFWYVGTDDFDKFESKVVAGGRCIENKVVQDEPGINDEHSTYVRGQIGPGFDPVFPNAIQWKTPPRTELDTGMQICPLKDFRVTASAHDVVGTFFNATGIDTSILKQSGDGKSYLSLTISTPKGDVQFKSEAKQVTMLGVLYTCLMDVFRGAACCTA</sequence>
<reference evidence="3" key="1">
    <citation type="submission" date="2021-02" db="EMBL/GenBank/DDBJ databases">
        <authorList>
            <person name="Dougan E. K."/>
            <person name="Rhodes N."/>
            <person name="Thang M."/>
            <person name="Chan C."/>
        </authorList>
    </citation>
    <scope>NUCLEOTIDE SEQUENCE</scope>
</reference>
<feature type="domain" description="Glyoxalase-like" evidence="2">
    <location>
        <begin position="277"/>
        <end position="427"/>
    </location>
</feature>
<feature type="region of interest" description="Disordered" evidence="1">
    <location>
        <begin position="223"/>
        <end position="242"/>
    </location>
</feature>
<gene>
    <name evidence="3" type="ORF">SNEC2469_LOCUS24756</name>
</gene>
<name>A0A812ZJ88_9DINO</name>
<keyword evidence="4" id="KW-1185">Reference proteome</keyword>